<dbReference type="Pfam" id="PF01471">
    <property type="entry name" value="PG_binding_1"/>
    <property type="match status" value="1"/>
</dbReference>
<dbReference type="Gene3D" id="1.10.101.10">
    <property type="entry name" value="PGBD-like superfamily/PGBD"/>
    <property type="match status" value="1"/>
</dbReference>
<reference evidence="2 3" key="1">
    <citation type="submission" date="2017-06" db="EMBL/GenBank/DDBJ databases">
        <title>Streptomyces albireticuli Genome sequencing and assembly.</title>
        <authorList>
            <person name="Wang Y."/>
            <person name="Du B."/>
            <person name="Ding Y."/>
            <person name="Liu H."/>
            <person name="Hou Q."/>
            <person name="Liu K."/>
            <person name="Yao L."/>
            <person name="Wang C."/>
        </authorList>
    </citation>
    <scope>NUCLEOTIDE SEQUENCE [LARGE SCALE GENOMIC DNA]</scope>
    <source>
        <strain evidence="2 3">MDJK11</strain>
    </source>
</reference>
<dbReference type="SUPFAM" id="SSF47090">
    <property type="entry name" value="PGBD-like"/>
    <property type="match status" value="1"/>
</dbReference>
<dbReference type="OrthoDB" id="9815541at2"/>
<feature type="domain" description="Peptidoglycan binding-like" evidence="1">
    <location>
        <begin position="71"/>
        <end position="126"/>
    </location>
</feature>
<accession>A0A1Z2KVU6</accession>
<dbReference type="InterPro" id="IPR002477">
    <property type="entry name" value="Peptidoglycan-bd-like"/>
</dbReference>
<dbReference type="InterPro" id="IPR036366">
    <property type="entry name" value="PGBDSf"/>
</dbReference>
<dbReference type="EMBL" id="CP021744">
    <property type="protein sequence ID" value="ARZ66177.1"/>
    <property type="molecule type" value="Genomic_DNA"/>
</dbReference>
<dbReference type="InterPro" id="IPR036365">
    <property type="entry name" value="PGBD-like_sf"/>
</dbReference>
<dbReference type="AlphaFoldDB" id="A0A1Z2KVU6"/>
<evidence type="ECO:0000259" key="1">
    <source>
        <dbReference type="Pfam" id="PF01471"/>
    </source>
</evidence>
<protein>
    <recommendedName>
        <fullName evidence="1">Peptidoglycan binding-like domain-containing protein</fullName>
    </recommendedName>
</protein>
<gene>
    <name evidence="2" type="ORF">SMD11_0511</name>
</gene>
<proteinExistence type="predicted"/>
<dbReference type="Proteomes" id="UP000195755">
    <property type="component" value="Chromosome"/>
</dbReference>
<sequence>MTSGRLHALVTAALLGSVLSLGPVLGPGGDSATARAAPSAREQVRNGVNGEWRLCPYTGTHPELGKGHANDAVGHAQCVLNKVYGYRNVTVDKIFGEATLAAVKDFQQAVGLTADGFVGPNTWAALHP</sequence>
<organism evidence="2 3">
    <name type="scientific">Streptomyces albireticuli</name>
    <dbReference type="NCBI Taxonomy" id="1940"/>
    <lineage>
        <taxon>Bacteria</taxon>
        <taxon>Bacillati</taxon>
        <taxon>Actinomycetota</taxon>
        <taxon>Actinomycetes</taxon>
        <taxon>Kitasatosporales</taxon>
        <taxon>Streptomycetaceae</taxon>
        <taxon>Streptomyces</taxon>
    </lineage>
</organism>
<evidence type="ECO:0000313" key="2">
    <source>
        <dbReference type="EMBL" id="ARZ66177.1"/>
    </source>
</evidence>
<dbReference type="KEGG" id="salj:SMD11_0511"/>
<evidence type="ECO:0000313" key="3">
    <source>
        <dbReference type="Proteomes" id="UP000195755"/>
    </source>
</evidence>
<dbReference type="RefSeq" id="WP_087924837.1">
    <property type="nucleotide sequence ID" value="NZ_CP021744.1"/>
</dbReference>
<name>A0A1Z2KVU6_9ACTN</name>